<evidence type="ECO:0000313" key="3">
    <source>
        <dbReference type="Proteomes" id="UP000807306"/>
    </source>
</evidence>
<evidence type="ECO:0000256" key="1">
    <source>
        <dbReference type="SAM" id="MobiDB-lite"/>
    </source>
</evidence>
<accession>A0A9P6E8E5</accession>
<dbReference type="AlphaFoldDB" id="A0A9P6E8E5"/>
<organism evidence="2 3">
    <name type="scientific">Crepidotus variabilis</name>
    <dbReference type="NCBI Taxonomy" id="179855"/>
    <lineage>
        <taxon>Eukaryota</taxon>
        <taxon>Fungi</taxon>
        <taxon>Dikarya</taxon>
        <taxon>Basidiomycota</taxon>
        <taxon>Agaricomycotina</taxon>
        <taxon>Agaricomycetes</taxon>
        <taxon>Agaricomycetidae</taxon>
        <taxon>Agaricales</taxon>
        <taxon>Agaricineae</taxon>
        <taxon>Crepidotaceae</taxon>
        <taxon>Crepidotus</taxon>
    </lineage>
</organism>
<dbReference type="Proteomes" id="UP000807306">
    <property type="component" value="Unassembled WGS sequence"/>
</dbReference>
<protein>
    <submittedName>
        <fullName evidence="2">Uncharacterized protein</fullName>
    </submittedName>
</protein>
<sequence>MDYTEEDLSNLTKKQLAAIIRPQIECWPTPIFNFSKTKLQAMKDAILDKKNGFQKPPSQADGPLNNPQLQPERNAPTAAAQNQGIGGDDDENEREENRQEQDPEPHITIDVFLEDERCMPLRKSAIQVTLPARMEVESASKDRCVLAAPLMAQIQTSHSAIRGPARLAFPFPRRPSFRTYFAILDRRDEDLAQAVCNPDRVCFTDESSIEIYIEPVPDAESGQVSSATPSQSAAAPAVSLLPAAAQTVHWLYSQALLADGYQLFADSRSRVLQNPDIVRVWKFADDFHHEHHRKTHDTPSGTARITKQIIQEALDIRETSLADALNGMKLIKLYGAGGTDEADDVVKELGQNREKPLGRLALLQFLQQWQKSHPVSST</sequence>
<reference evidence="2" key="1">
    <citation type="submission" date="2020-11" db="EMBL/GenBank/DDBJ databases">
        <authorList>
            <consortium name="DOE Joint Genome Institute"/>
            <person name="Ahrendt S."/>
            <person name="Riley R."/>
            <person name="Andreopoulos W."/>
            <person name="Labutti K."/>
            <person name="Pangilinan J."/>
            <person name="Ruiz-Duenas F.J."/>
            <person name="Barrasa J.M."/>
            <person name="Sanchez-Garcia M."/>
            <person name="Camarero S."/>
            <person name="Miyauchi S."/>
            <person name="Serrano A."/>
            <person name="Linde D."/>
            <person name="Babiker R."/>
            <person name="Drula E."/>
            <person name="Ayuso-Fernandez I."/>
            <person name="Pacheco R."/>
            <person name="Padilla G."/>
            <person name="Ferreira P."/>
            <person name="Barriuso J."/>
            <person name="Kellner H."/>
            <person name="Castanera R."/>
            <person name="Alfaro M."/>
            <person name="Ramirez L."/>
            <person name="Pisabarro A.G."/>
            <person name="Kuo A."/>
            <person name="Tritt A."/>
            <person name="Lipzen A."/>
            <person name="He G."/>
            <person name="Yan M."/>
            <person name="Ng V."/>
            <person name="Cullen D."/>
            <person name="Martin F."/>
            <person name="Rosso M.-N."/>
            <person name="Henrissat B."/>
            <person name="Hibbett D."/>
            <person name="Martinez A.T."/>
            <person name="Grigoriev I.V."/>
        </authorList>
    </citation>
    <scope>NUCLEOTIDE SEQUENCE</scope>
    <source>
        <strain evidence="2">CBS 506.95</strain>
    </source>
</reference>
<feature type="region of interest" description="Disordered" evidence="1">
    <location>
        <begin position="50"/>
        <end position="107"/>
    </location>
</feature>
<dbReference type="EMBL" id="MU157899">
    <property type="protein sequence ID" value="KAF9524380.1"/>
    <property type="molecule type" value="Genomic_DNA"/>
</dbReference>
<proteinExistence type="predicted"/>
<dbReference type="OrthoDB" id="3062980at2759"/>
<comment type="caution">
    <text evidence="2">The sequence shown here is derived from an EMBL/GenBank/DDBJ whole genome shotgun (WGS) entry which is preliminary data.</text>
</comment>
<gene>
    <name evidence="2" type="ORF">CPB83DRAFT_838939</name>
</gene>
<name>A0A9P6E8E5_9AGAR</name>
<feature type="compositionally biased region" description="Basic and acidic residues" evidence="1">
    <location>
        <begin position="95"/>
        <end position="107"/>
    </location>
</feature>
<evidence type="ECO:0000313" key="2">
    <source>
        <dbReference type="EMBL" id="KAF9524380.1"/>
    </source>
</evidence>
<keyword evidence="3" id="KW-1185">Reference proteome</keyword>